<dbReference type="InterPro" id="IPR027417">
    <property type="entry name" value="P-loop_NTPase"/>
</dbReference>
<comment type="caution">
    <text evidence="5">The sequence shown here is derived from an EMBL/GenBank/DDBJ whole genome shotgun (WGS) entry which is preliminary data.</text>
</comment>
<protein>
    <submittedName>
        <fullName evidence="5">ABC transporter ATP-binding protein</fullName>
    </submittedName>
</protein>
<dbReference type="PROSITE" id="PS00211">
    <property type="entry name" value="ABC_TRANSPORTER_1"/>
    <property type="match status" value="1"/>
</dbReference>
<dbReference type="RefSeq" id="WP_343766723.1">
    <property type="nucleotide sequence ID" value="NZ_BAAACF010000001.1"/>
</dbReference>
<accession>A0ABN1IQF5</accession>
<dbReference type="PROSITE" id="PS50893">
    <property type="entry name" value="ABC_TRANSPORTER_2"/>
    <property type="match status" value="1"/>
</dbReference>
<gene>
    <name evidence="5" type="ORF">GCM10008905_07100</name>
</gene>
<sequence>MCSIEIKNISKSFDEKKVLNNVSFSLKEGEFMSLLGPSGCGKSTTLKVIAGILTPDEGDIVFNGESMLKVPIEKRGAIIVFQDYLLFPHMTVKENIEFGLKMSKVNKKIREEKVKGILELIQLNGYENMYPRELSGGQKQRVAIARAVAVEPRLLLLDEPFSNLDIRLKDSMREFVSNIQKKLNISTILVTHDKEEALMMSHNVGVMLDGSIKQYGVPYELYERPTSKEVADYFGEKNYLNGEVKGGIFKNSLGEFKISSTLEGKVLGMISPEKIKIVEQGLKAKIIAKKYAGDRIYYNIICQDIEFKCMASYVDNYSVGDEIDIFINFEEVMLYEK</sequence>
<dbReference type="SUPFAM" id="SSF50331">
    <property type="entry name" value="MOP-like"/>
    <property type="match status" value="1"/>
</dbReference>
<dbReference type="InterPro" id="IPR003439">
    <property type="entry name" value="ABC_transporter-like_ATP-bd"/>
</dbReference>
<evidence type="ECO:0000256" key="3">
    <source>
        <dbReference type="ARBA" id="ARBA00022840"/>
    </source>
</evidence>
<dbReference type="SUPFAM" id="SSF52540">
    <property type="entry name" value="P-loop containing nucleoside triphosphate hydrolases"/>
    <property type="match status" value="1"/>
</dbReference>
<dbReference type="Pfam" id="PF00005">
    <property type="entry name" value="ABC_tran"/>
    <property type="match status" value="1"/>
</dbReference>
<dbReference type="GO" id="GO:0005524">
    <property type="term" value="F:ATP binding"/>
    <property type="evidence" value="ECO:0007669"/>
    <property type="project" value="UniProtKB-KW"/>
</dbReference>
<dbReference type="InterPro" id="IPR003593">
    <property type="entry name" value="AAA+_ATPase"/>
</dbReference>
<keyword evidence="3 5" id="KW-0067">ATP-binding</keyword>
<dbReference type="EMBL" id="BAAACF010000001">
    <property type="protein sequence ID" value="GAA0719289.1"/>
    <property type="molecule type" value="Genomic_DNA"/>
</dbReference>
<keyword evidence="6" id="KW-1185">Reference proteome</keyword>
<feature type="domain" description="ABC transporter" evidence="4">
    <location>
        <begin position="4"/>
        <end position="234"/>
    </location>
</feature>
<evidence type="ECO:0000256" key="2">
    <source>
        <dbReference type="ARBA" id="ARBA00022741"/>
    </source>
</evidence>
<organism evidence="5 6">
    <name type="scientific">Clostridium malenominatum</name>
    <dbReference type="NCBI Taxonomy" id="1539"/>
    <lineage>
        <taxon>Bacteria</taxon>
        <taxon>Bacillati</taxon>
        <taxon>Bacillota</taxon>
        <taxon>Clostridia</taxon>
        <taxon>Eubacteriales</taxon>
        <taxon>Clostridiaceae</taxon>
        <taxon>Clostridium</taxon>
    </lineage>
</organism>
<dbReference type="InterPro" id="IPR008995">
    <property type="entry name" value="Mo/tungstate-bd_C_term_dom"/>
</dbReference>
<dbReference type="PANTHER" id="PTHR42781:SF4">
    <property type="entry name" value="SPERMIDINE_PUTRESCINE IMPORT ATP-BINDING PROTEIN POTA"/>
    <property type="match status" value="1"/>
</dbReference>
<dbReference type="Proteomes" id="UP001500339">
    <property type="component" value="Unassembled WGS sequence"/>
</dbReference>
<dbReference type="InterPro" id="IPR017871">
    <property type="entry name" value="ABC_transporter-like_CS"/>
</dbReference>
<keyword evidence="1" id="KW-0813">Transport</keyword>
<name>A0ABN1IQF5_9CLOT</name>
<evidence type="ECO:0000313" key="6">
    <source>
        <dbReference type="Proteomes" id="UP001500339"/>
    </source>
</evidence>
<reference evidence="5 6" key="1">
    <citation type="journal article" date="2019" name="Int. J. Syst. Evol. Microbiol.">
        <title>The Global Catalogue of Microorganisms (GCM) 10K type strain sequencing project: providing services to taxonomists for standard genome sequencing and annotation.</title>
        <authorList>
            <consortium name="The Broad Institute Genomics Platform"/>
            <consortium name="The Broad Institute Genome Sequencing Center for Infectious Disease"/>
            <person name="Wu L."/>
            <person name="Ma J."/>
        </authorList>
    </citation>
    <scope>NUCLEOTIDE SEQUENCE [LARGE SCALE GENOMIC DNA]</scope>
    <source>
        <strain evidence="5 6">JCM 1405</strain>
    </source>
</reference>
<dbReference type="SMART" id="SM00382">
    <property type="entry name" value="AAA"/>
    <property type="match status" value="1"/>
</dbReference>
<dbReference type="Gene3D" id="3.40.50.300">
    <property type="entry name" value="P-loop containing nucleotide triphosphate hydrolases"/>
    <property type="match status" value="1"/>
</dbReference>
<evidence type="ECO:0000256" key="1">
    <source>
        <dbReference type="ARBA" id="ARBA00022448"/>
    </source>
</evidence>
<keyword evidence="2" id="KW-0547">Nucleotide-binding</keyword>
<evidence type="ECO:0000259" key="4">
    <source>
        <dbReference type="PROSITE" id="PS50893"/>
    </source>
</evidence>
<evidence type="ECO:0000313" key="5">
    <source>
        <dbReference type="EMBL" id="GAA0719289.1"/>
    </source>
</evidence>
<proteinExistence type="predicted"/>
<dbReference type="InterPro" id="IPR050093">
    <property type="entry name" value="ABC_SmlMolc_Importer"/>
</dbReference>
<dbReference type="PANTHER" id="PTHR42781">
    <property type="entry name" value="SPERMIDINE/PUTRESCINE IMPORT ATP-BINDING PROTEIN POTA"/>
    <property type="match status" value="1"/>
</dbReference>